<dbReference type="Pfam" id="PF00400">
    <property type="entry name" value="WD40"/>
    <property type="match status" value="1"/>
</dbReference>
<evidence type="ECO:0000313" key="4">
    <source>
        <dbReference type="Proteomes" id="UP000276864"/>
    </source>
</evidence>
<dbReference type="PANTHER" id="PTHR13950">
    <property type="entry name" value="RABCONNECTIN-RELATED"/>
    <property type="match status" value="1"/>
</dbReference>
<reference evidence="3 4" key="1">
    <citation type="journal article" date="2018" name="BMC Genomics">
        <title>Genomic evidence for intraspecific hybridization in a clonal and extremely halotolerant yeast.</title>
        <authorList>
            <person name="Gostincar C."/>
            <person name="Stajich J.E."/>
            <person name="Zupancic J."/>
            <person name="Zalar P."/>
            <person name="Gunde-Cimerman N."/>
        </authorList>
    </citation>
    <scope>NUCLEOTIDE SEQUENCE [LARGE SCALE GENOMIC DNA]</scope>
    <source>
        <strain evidence="3 4">EXF-6651</strain>
    </source>
</reference>
<dbReference type="Pfam" id="PF12234">
    <property type="entry name" value="Rav1p_C"/>
    <property type="match status" value="1"/>
</dbReference>
<dbReference type="InterPro" id="IPR036322">
    <property type="entry name" value="WD40_repeat_dom_sf"/>
</dbReference>
<organism evidence="3 4">
    <name type="scientific">Hortaea werneckii</name>
    <name type="common">Black yeast</name>
    <name type="synonym">Cladosporium werneckii</name>
    <dbReference type="NCBI Taxonomy" id="91943"/>
    <lineage>
        <taxon>Eukaryota</taxon>
        <taxon>Fungi</taxon>
        <taxon>Dikarya</taxon>
        <taxon>Ascomycota</taxon>
        <taxon>Pezizomycotina</taxon>
        <taxon>Dothideomycetes</taxon>
        <taxon>Dothideomycetidae</taxon>
        <taxon>Mycosphaerellales</taxon>
        <taxon>Teratosphaeriaceae</taxon>
        <taxon>Hortaea</taxon>
    </lineage>
</organism>
<gene>
    <name evidence="3" type="ORF">D0866_02284</name>
</gene>
<feature type="domain" description="RAVE complex protein Rav1 C-terminal" evidence="2">
    <location>
        <begin position="536"/>
        <end position="1100"/>
    </location>
</feature>
<dbReference type="Proteomes" id="UP000276864">
    <property type="component" value="Unassembled WGS sequence"/>
</dbReference>
<dbReference type="GO" id="GO:0007035">
    <property type="term" value="P:vacuolar acidification"/>
    <property type="evidence" value="ECO:0007669"/>
    <property type="project" value="TreeGrafter"/>
</dbReference>
<evidence type="ECO:0000259" key="2">
    <source>
        <dbReference type="Pfam" id="PF12234"/>
    </source>
</evidence>
<dbReference type="Gene3D" id="2.130.10.10">
    <property type="entry name" value="YVTN repeat-like/Quinoprotein amine dehydrogenase"/>
    <property type="match status" value="1"/>
</dbReference>
<accession>A0A3M7BH99</accession>
<dbReference type="VEuPathDB" id="FungiDB:BTJ68_10446"/>
<dbReference type="AlphaFoldDB" id="A0A3M7BH99"/>
<dbReference type="InterPro" id="IPR015943">
    <property type="entry name" value="WD40/YVTN_repeat-like_dom_sf"/>
</dbReference>
<protein>
    <recommendedName>
        <fullName evidence="2">RAVE complex protein Rav1 C-terminal domain-containing protein</fullName>
    </recommendedName>
</protein>
<evidence type="ECO:0000256" key="1">
    <source>
        <dbReference type="SAM" id="MobiDB-lite"/>
    </source>
</evidence>
<dbReference type="InterPro" id="IPR001680">
    <property type="entry name" value="WD40_rpt"/>
</dbReference>
<sequence>MKELISSLLDDATIPTVVNPLAMPSTSPGAPSPFAQILPGAPTQSLQAISTLTYRYRRYILYISGRRLNILSSPTKLIHVLDFKDELVAVTGQSQTGKVAVASKSHVYILEPVTEGWNRIWWEKALLLRREDAEDEIASLSWGGEGEIILGGSKALSLYSTIPRSRRGSPVVTPIDGEEVEERRALWSKRVAAPVRSVAFSPTAGSIATCTGRDRLVKIWRRLSFEDGLFDYTYLAHGGIVTHIEWRPQDEHAEERRGSGIGGRHEEDPEVLYTIATDGMLRMWRTGGMHDLDILVLHTTVDLVAAIPQSPSLSSKGKSQGHLPPRYCFPLPADKFGAAVTAAIARQKKDQISHSLEHLKEILSKSPDVIIALDGQGRMSAWGLQSIGHKRRIDTPEARDAFHVAHQEGLDLRFGKDVNVRFEAWLEDDTISVLAHRFDGHVEFWQGDIETFLSPSAAGPDRLKKVADWTGHSSNIEALQPVEDGKALISRARSGDFAEWELGADGLLYLSDEQVDFPSARVSFPDLDVEKQFKDSAIRAVNGQVAAFVSTDGKQLLIVAAKEGYIEHRESFKKPIKHLCLLSPARSQTFLAVGFDENVEILVQGRYEHGSNSGIWSSVKKISVSGLGLAICALGWLKDGALAVATSNGLLLSGNHTQTDHLHGELQQKLDQDPQHVGTVPLIHLAEKLNQPLPAWHPGTLTYLVHSGNPSAAINVFCKLLDYLKFWSEDDRLPPLLNLNPSELLEGECHLENDTVQDLVEQLESKHLPAISEKEQKHLICILHALAYISEHMRGLDTHALRYLFHWKLQLLQMDDSEKGQPNGTQSAPQMQWREITFAYHSTTQQPLLDILVLHYDNKITWDTARSLGITAWLADKEALEQVFESLAQAAYRQTSPPDPINASLYFLALHKKPTLLSLWRIATWHREQRATMNFLKRDFSQPEARTAAKKNAYALMGKRRFEYAAAFFLLAEDPTSASNILAGQCEDVMLAIAVGRLYSGDASPALRKLLQERLMPDAESDGNRWLLSWGHSLLRERQEAAQALVLPHNGVRSWEGDDPTTLMLYRELRKSSSQDEYQAVLRAARVLRRMGLWLPALDLVSNWQFLPADVQEQDLPKMNGIADQKDISSEAPKANEPPSLLDGYDTPPEDNDKAAREAKAAELLKKLKEKKDGPPKEQEAKKPPPTQFKEPDANSLLDSFGF</sequence>
<dbReference type="SMART" id="SM00320">
    <property type="entry name" value="WD40"/>
    <property type="match status" value="3"/>
</dbReference>
<dbReference type="GO" id="GO:0043291">
    <property type="term" value="C:RAVE complex"/>
    <property type="evidence" value="ECO:0007669"/>
    <property type="project" value="TreeGrafter"/>
</dbReference>
<dbReference type="SUPFAM" id="SSF50978">
    <property type="entry name" value="WD40 repeat-like"/>
    <property type="match status" value="1"/>
</dbReference>
<comment type="caution">
    <text evidence="3">The sequence shown here is derived from an EMBL/GenBank/DDBJ whole genome shotgun (WGS) entry which is preliminary data.</text>
</comment>
<proteinExistence type="predicted"/>
<dbReference type="EMBL" id="QWIM01000147">
    <property type="protein sequence ID" value="RMY38907.1"/>
    <property type="molecule type" value="Genomic_DNA"/>
</dbReference>
<dbReference type="PANTHER" id="PTHR13950:SF9">
    <property type="entry name" value="RABCONNECTIN-3A"/>
    <property type="match status" value="1"/>
</dbReference>
<evidence type="ECO:0000313" key="3">
    <source>
        <dbReference type="EMBL" id="RMY38907.1"/>
    </source>
</evidence>
<name>A0A3M7BH99_HORWE</name>
<feature type="compositionally biased region" description="Basic and acidic residues" evidence="1">
    <location>
        <begin position="1151"/>
        <end position="1183"/>
    </location>
</feature>
<dbReference type="InterPro" id="IPR052208">
    <property type="entry name" value="DmX-like/RAVE_component"/>
</dbReference>
<dbReference type="InterPro" id="IPR022033">
    <property type="entry name" value="Rav1p_C"/>
</dbReference>
<feature type="region of interest" description="Disordered" evidence="1">
    <location>
        <begin position="1127"/>
        <end position="1203"/>
    </location>
</feature>